<feature type="transmembrane region" description="Helical" evidence="1">
    <location>
        <begin position="146"/>
        <end position="168"/>
    </location>
</feature>
<evidence type="ECO:0000313" key="3">
    <source>
        <dbReference type="EMBL" id="TCT24567.1"/>
    </source>
</evidence>
<feature type="transmembrane region" description="Helical" evidence="1">
    <location>
        <begin position="208"/>
        <end position="226"/>
    </location>
</feature>
<dbReference type="SMART" id="SM00267">
    <property type="entry name" value="GGDEF"/>
    <property type="match status" value="1"/>
</dbReference>
<comment type="caution">
    <text evidence="3">The sequence shown here is derived from an EMBL/GenBank/DDBJ whole genome shotgun (WGS) entry which is preliminary data.</text>
</comment>
<dbReference type="InterPro" id="IPR035965">
    <property type="entry name" value="PAS-like_dom_sf"/>
</dbReference>
<dbReference type="NCBIfam" id="TIGR00254">
    <property type="entry name" value="GGDEF"/>
    <property type="match status" value="1"/>
</dbReference>
<dbReference type="PROSITE" id="PS50887">
    <property type="entry name" value="GGDEF"/>
    <property type="match status" value="1"/>
</dbReference>
<evidence type="ECO:0000259" key="2">
    <source>
        <dbReference type="PROSITE" id="PS50887"/>
    </source>
</evidence>
<dbReference type="OrthoDB" id="9759607at2"/>
<proteinExistence type="predicted"/>
<evidence type="ECO:0000256" key="1">
    <source>
        <dbReference type="SAM" id="Phobius"/>
    </source>
</evidence>
<gene>
    <name evidence="3" type="ORF">EDD68_10519</name>
</gene>
<feature type="transmembrane region" description="Helical" evidence="1">
    <location>
        <begin position="73"/>
        <end position="92"/>
    </location>
</feature>
<reference evidence="3 4" key="1">
    <citation type="submission" date="2019-03" db="EMBL/GenBank/DDBJ databases">
        <title>Genomic Encyclopedia of Type Strains, Phase IV (KMG-IV): sequencing the most valuable type-strain genomes for metagenomic binning, comparative biology and taxonomic classification.</title>
        <authorList>
            <person name="Goeker M."/>
        </authorList>
    </citation>
    <scope>NUCLEOTIDE SEQUENCE [LARGE SCALE GENOMIC DNA]</scope>
    <source>
        <strain evidence="3 4">DSM 25894</strain>
    </source>
</reference>
<dbReference type="PANTHER" id="PTHR46663">
    <property type="entry name" value="DIGUANYLATE CYCLASE DGCT-RELATED"/>
    <property type="match status" value="1"/>
</dbReference>
<keyword evidence="4" id="KW-1185">Reference proteome</keyword>
<dbReference type="AlphaFoldDB" id="A0A4R3N7N5"/>
<dbReference type="Proteomes" id="UP000294650">
    <property type="component" value="Unassembled WGS sequence"/>
</dbReference>
<dbReference type="InterPro" id="IPR029787">
    <property type="entry name" value="Nucleotide_cyclase"/>
</dbReference>
<dbReference type="FunFam" id="3.30.70.270:FF:000001">
    <property type="entry name" value="Diguanylate cyclase domain protein"/>
    <property type="match status" value="1"/>
</dbReference>
<dbReference type="Pfam" id="PF00990">
    <property type="entry name" value="GGDEF"/>
    <property type="match status" value="1"/>
</dbReference>
<keyword evidence="1" id="KW-0472">Membrane</keyword>
<dbReference type="InterPro" id="IPR052163">
    <property type="entry name" value="DGC-Regulatory_Protein"/>
</dbReference>
<dbReference type="SMART" id="SM00091">
    <property type="entry name" value="PAS"/>
    <property type="match status" value="1"/>
</dbReference>
<dbReference type="Gene3D" id="3.30.450.20">
    <property type="entry name" value="PAS domain"/>
    <property type="match status" value="1"/>
</dbReference>
<dbReference type="CDD" id="cd01949">
    <property type="entry name" value="GGDEF"/>
    <property type="match status" value="1"/>
</dbReference>
<dbReference type="EMBL" id="SMAN01000005">
    <property type="protein sequence ID" value="TCT24567.1"/>
    <property type="molecule type" value="Genomic_DNA"/>
</dbReference>
<keyword evidence="1" id="KW-1133">Transmembrane helix</keyword>
<dbReference type="Gene3D" id="3.30.70.270">
    <property type="match status" value="1"/>
</dbReference>
<dbReference type="SUPFAM" id="SSF55785">
    <property type="entry name" value="PYP-like sensor domain (PAS domain)"/>
    <property type="match status" value="1"/>
</dbReference>
<name>A0A4R3N7N5_9BACI</name>
<feature type="domain" description="GGDEF" evidence="2">
    <location>
        <begin position="390"/>
        <end position="524"/>
    </location>
</feature>
<feature type="transmembrane region" description="Helical" evidence="1">
    <location>
        <begin position="38"/>
        <end position="53"/>
    </location>
</feature>
<dbReference type="CDD" id="cd00130">
    <property type="entry name" value="PAS"/>
    <property type="match status" value="1"/>
</dbReference>
<dbReference type="InterPro" id="IPR000160">
    <property type="entry name" value="GGDEF_dom"/>
</dbReference>
<organism evidence="3 4">
    <name type="scientific">Melghiribacillus thermohalophilus</name>
    <dbReference type="NCBI Taxonomy" id="1324956"/>
    <lineage>
        <taxon>Bacteria</taxon>
        <taxon>Bacillati</taxon>
        <taxon>Bacillota</taxon>
        <taxon>Bacilli</taxon>
        <taxon>Bacillales</taxon>
        <taxon>Bacillaceae</taxon>
        <taxon>Melghiribacillus</taxon>
    </lineage>
</organism>
<feature type="transmembrane region" description="Helical" evidence="1">
    <location>
        <begin position="180"/>
        <end position="202"/>
    </location>
</feature>
<keyword evidence="1" id="KW-0812">Transmembrane</keyword>
<evidence type="ECO:0000313" key="4">
    <source>
        <dbReference type="Proteomes" id="UP000294650"/>
    </source>
</evidence>
<dbReference type="InterPro" id="IPR043128">
    <property type="entry name" value="Rev_trsase/Diguanyl_cyclase"/>
</dbReference>
<sequence length="529" mass="61638">MLHVQQVIIPFLAYMIPAFYLFYMALDIISRNPRKTEHRLVSLMIFSYFLLLVEEYLRHLLPLEYSPVLVNGWFGNVGVIIPALGFHFIAAITDLHKKMPRHLYPYIFYLPLVFILLNAATETTMFTSREFVQMGIWKVPEYNTAYYTTVTFGNIIIMVYMMILAFYLQKELNRERKRLYKTLLLTMGLMLVWTSVFGYIPFGSGLPPHPFIYAGIIWGFALRLAMNRHNFLTTFKSRYETLFNLNPLAILLVNRTGLIIDSNPGAKKMLYLEENHDTNISEFIHPGVMKKWEQAFESGLNDQLKIKGLETRFMINDEKKDVVIEGDYLLVDEHPHYILILRDVTGDMEKSRRISFLAYHDYLTGLSNRRYFYKRFEERVKEWKENHEQSLLALVLIDLDHFKHVNDQYGHTVGDQFLKHVAYLLKESMLDQGVAARLGGDEFVLFLENVSSMDAIKEYMSELYQTINKNPFVSGNIHIPVNMSIGVSICPSHGETCDELLRYADQSMYNIKKSSGNDFEIFPGKQDTT</sequence>
<protein>
    <submittedName>
        <fullName evidence="3">Diguanylate cyclase (GGDEF)-like protein</fullName>
    </submittedName>
</protein>
<dbReference type="PANTHER" id="PTHR46663:SF2">
    <property type="entry name" value="GGDEF DOMAIN-CONTAINING PROTEIN"/>
    <property type="match status" value="1"/>
</dbReference>
<feature type="transmembrane region" description="Helical" evidence="1">
    <location>
        <begin position="6"/>
        <end position="26"/>
    </location>
</feature>
<dbReference type="SUPFAM" id="SSF55073">
    <property type="entry name" value="Nucleotide cyclase"/>
    <property type="match status" value="1"/>
</dbReference>
<feature type="transmembrane region" description="Helical" evidence="1">
    <location>
        <begin position="104"/>
        <end position="126"/>
    </location>
</feature>
<dbReference type="InterPro" id="IPR000014">
    <property type="entry name" value="PAS"/>
</dbReference>
<accession>A0A4R3N7N5</accession>